<dbReference type="Pfam" id="PF12706">
    <property type="entry name" value="Lactamase_B_2"/>
    <property type="match status" value="1"/>
</dbReference>
<feature type="domain" description="Metallo-beta-lactamase" evidence="1">
    <location>
        <begin position="33"/>
        <end position="217"/>
    </location>
</feature>
<dbReference type="Proteomes" id="UP000178602">
    <property type="component" value="Unassembled WGS sequence"/>
</dbReference>
<dbReference type="SUPFAM" id="SSF56281">
    <property type="entry name" value="Metallo-hydrolase/oxidoreductase"/>
    <property type="match status" value="1"/>
</dbReference>
<sequence length="252" mass="27924">MDFIKFLGTAGARVVVSKQLRASGGIWLSLDGTNLSIDPGPGALVKALASRPKLDPTTLDGILLSHKHLDHSGDVNAMIEAMTEGTFKKRGAVFAPKEALVGDPVILKYVRQYPERLEIIKAKAKYKVGSLSFTTPVEHFHHNTETYGFRFKGKKTTISYIADTRFFPGLVKAYKSSDILVVSVLRQEPSHLEHLCVDDLKKLVQGIKPRVTIMTHFGKQMLAAKPWLIAEHLSQELKTKVIAATDRMTFSL</sequence>
<dbReference type="EMBL" id="MEUG01000001">
    <property type="protein sequence ID" value="OGC28141.1"/>
    <property type="molecule type" value="Genomic_DNA"/>
</dbReference>
<evidence type="ECO:0000313" key="2">
    <source>
        <dbReference type="EMBL" id="OGC28141.1"/>
    </source>
</evidence>
<dbReference type="Gene3D" id="3.60.15.10">
    <property type="entry name" value="Ribonuclease Z/Hydroxyacylglutathione hydrolase-like"/>
    <property type="match status" value="1"/>
</dbReference>
<dbReference type="InterPro" id="IPR001279">
    <property type="entry name" value="Metallo-B-lactamas"/>
</dbReference>
<dbReference type="PANTHER" id="PTHR42663:SF6">
    <property type="entry name" value="HYDROLASE C777.06C-RELATED"/>
    <property type="match status" value="1"/>
</dbReference>
<name>A0A1F4T5P9_UNCSA</name>
<evidence type="ECO:0000313" key="3">
    <source>
        <dbReference type="Proteomes" id="UP000178602"/>
    </source>
</evidence>
<organism evidence="2 3">
    <name type="scientific">candidate division WOR-1 bacterium RIFOXYC12_FULL_54_18</name>
    <dbReference type="NCBI Taxonomy" id="1802584"/>
    <lineage>
        <taxon>Bacteria</taxon>
        <taxon>Bacillati</taxon>
        <taxon>Saganbacteria</taxon>
    </lineage>
</organism>
<dbReference type="CDD" id="cd07741">
    <property type="entry name" value="metallo-hydrolase-like_MBL-fold"/>
    <property type="match status" value="1"/>
</dbReference>
<comment type="caution">
    <text evidence="2">The sequence shown here is derived from an EMBL/GenBank/DDBJ whole genome shotgun (WGS) entry which is preliminary data.</text>
</comment>
<proteinExistence type="predicted"/>
<dbReference type="AlphaFoldDB" id="A0A1F4T5P9"/>
<accession>A0A1F4T5P9</accession>
<gene>
    <name evidence="2" type="ORF">A3K49_04035</name>
</gene>
<protein>
    <recommendedName>
        <fullName evidence="1">Metallo-beta-lactamase domain-containing protein</fullName>
    </recommendedName>
</protein>
<reference evidence="2 3" key="1">
    <citation type="journal article" date="2016" name="Nat. Commun.">
        <title>Thousands of microbial genomes shed light on interconnected biogeochemical processes in an aquifer system.</title>
        <authorList>
            <person name="Anantharaman K."/>
            <person name="Brown C.T."/>
            <person name="Hug L.A."/>
            <person name="Sharon I."/>
            <person name="Castelle C.J."/>
            <person name="Probst A.J."/>
            <person name="Thomas B.C."/>
            <person name="Singh A."/>
            <person name="Wilkins M.J."/>
            <person name="Karaoz U."/>
            <person name="Brodie E.L."/>
            <person name="Williams K.H."/>
            <person name="Hubbard S.S."/>
            <person name="Banfield J.F."/>
        </authorList>
    </citation>
    <scope>NUCLEOTIDE SEQUENCE [LARGE SCALE GENOMIC DNA]</scope>
</reference>
<evidence type="ECO:0000259" key="1">
    <source>
        <dbReference type="Pfam" id="PF12706"/>
    </source>
</evidence>
<dbReference type="InterPro" id="IPR036866">
    <property type="entry name" value="RibonucZ/Hydroxyglut_hydro"/>
</dbReference>
<dbReference type="PANTHER" id="PTHR42663">
    <property type="entry name" value="HYDROLASE C777.06C-RELATED-RELATED"/>
    <property type="match status" value="1"/>
</dbReference>